<feature type="region of interest" description="Disordered" evidence="1">
    <location>
        <begin position="1666"/>
        <end position="1741"/>
    </location>
</feature>
<dbReference type="OrthoDB" id="5151921at2759"/>
<keyword evidence="3" id="KW-1185">Reference proteome</keyword>
<feature type="compositionally biased region" description="Basic and acidic residues" evidence="1">
    <location>
        <begin position="844"/>
        <end position="853"/>
    </location>
</feature>
<feature type="region of interest" description="Disordered" evidence="1">
    <location>
        <begin position="1041"/>
        <end position="1107"/>
    </location>
</feature>
<feature type="compositionally biased region" description="Low complexity" evidence="1">
    <location>
        <begin position="2111"/>
        <end position="2125"/>
    </location>
</feature>
<name>A0A9P4IXN3_9PEZI</name>
<feature type="compositionally biased region" description="Polar residues" evidence="1">
    <location>
        <begin position="1091"/>
        <end position="1107"/>
    </location>
</feature>
<proteinExistence type="predicted"/>
<feature type="compositionally biased region" description="Basic and acidic residues" evidence="1">
    <location>
        <begin position="238"/>
        <end position="247"/>
    </location>
</feature>
<feature type="compositionally biased region" description="Polar residues" evidence="1">
    <location>
        <begin position="1586"/>
        <end position="1596"/>
    </location>
</feature>
<sequence>MSRPPFHPGEDRPQSPFDRPSPSGSGPAPSFKTNVNRNKTRKWVEARHNNYDGDDWDGFDPYDEYGSYDEPAGQQPPPLNTRKHSFDRGEERRAFSAGVAPPQGHGQFPPNYPNPQQPYADRPRTGSQGSRDAPGFRREFSQPAQVPQPLHMRPTPPSGQMGPRGPQTQSASGPSEQLPLRDANAIDDGKPAAAIPFIRPSDIYKRMEQEKERQRQSQDSSRPSIDSSSSNRPVAETEGQRAQELQHDAAPSASVDPAPSSNIPATLGLNQQPLDEQGSGGFQTIVDKAFNRPDENSVPATPASTAYSQLANQDLSRSNTDSTSGISPIMSRVPSSGNPDSRNRVAAAATAAAVANSRVSTISEEVPTDSQAGTTSHRPTSGASFGSVARKEVGSPSPHASPARTPLVETDNRRLSQAMAAEMSQEPPKEIPLSTINTRTVEPAAASGLETNATPSTAGERTIRNLPSFEALRQSSRLSSPLASPVVASPVNGRTSPFPGRVRDLAGKYNEIHDQSRRNSQMSLESKRSFGSLSRNGGSLRIKRTGTTESLGQGPITDEPTTDSPIESSDSQFQQDRPPIHPQPSFRPSLPGEWISTTDVRQESSAPAAQDKPHLPLPAEKALPKTPTPESRPSDVDLTPVADKGVERQASMKSSENSPIDALKAAGAALGESLRLSVGSAHQSKDFASREEPPVEETQATASEEQRPAVGDVYLRPLHFDRAASSVASSIAPTPPAKDTPKVALHDTEKEYFDRSNTHEDARGQSFTDSSVDEDDFTESDRLHEDIVRSLSPNPVTQVEHQSHANIVDMPHDSRQAEHAREVESTAPAPLMPLDSTTSQPENVDTHNKDARPDLLSQRFSWENRTSGFFNPSGLGAEVDLPQSDLRVINPEPEVQAPERDISMDKTLDAPQSSTAIHAPEAPEEHQPNAVSSIVGSDNRLSTSSTSVALPENDNKPEARDRSSNEFNAAGSSVPETPVAEPSSSSAKGPSRIPPFREILAIKSPNDRIATYESTRKQFAEMNTGLRDWLVTTMAARPEHSHLNTAGPSLIPGGPVPESIRHRPTPSIVKYAKGLGSSSRGDTPSSPSTDNPNGPTRRVSNNYAGHSPQASVNVEKMQAMGKDFLSSAGKLGGKGVVGAKGWLAKGRQKLRESSGTGGDKAFVHEPLSSASVSATRATAVEESKEVETSRPSSPVLLTEELQVPKGPHPKLHIRSSSTRSIQRMVSESRRSSPLATPTLEQTSDANPGFPDGQMLSLGPGRPRLHQRSSSSWSSHRLSATIERIRGNVSERSRSRSRPQSLILPSRTPPPALQIGTTELRLDDLEERSPVKLPEGSATSTTSNWASVWETGVPNTPATAFLNGGNYRLGVLPSPGVESFLETQSIGLRTPVAGSPLRMGSLALDPRRPGEQERPHTSPLSPSKPIGEVPVDDRSKSLADTRDRDQRPSSDQQEQPNTAGGHPEVSSSNKVEDTSSVVQQIVAVHDQDGTDPQSHAERTPTLHDQGARLFASDDSQSGHQDNVQVSQQRTPTISSIDERPVPQNSVMDDVNHDNTAPGSEPRDEVRGSQRQQPSVVNTVHVSPPDMSGNTSTSQQVTPRREIESLEFNRRNMESPTVPAHLTPHSPRLPQHMFDGDHSTVTTPGNERQMNEAMFVEELNQSPTAPTLREAVQQWPAPDSPPFTPRASSHMRGDDENNNALVRQEPVASQQSTYPDSEQPHAGWPSPPQQLPNQRPRFSYRAALEQVPDNNMQAWQQDQLEPATAPYMGTQDSSQGNGHYVGHSAQPFGADSSHDNWADMSPQEAALADREDLFAQATANQYRARNARPTQSRSSSMGADATLGQVPGRSLEASVTEYNAQRPASRILGRPPNVTTSTSTIVPSNNQAVNLSVAKGPSDTNDSAKGKLVKKERRFSLHRSTSGVVSEDRPDAEKKKKRFSGLGSLFGRSKSSAGKVPSKDLDAPKRNRLSKQGPMIVSAPRQASPEKVPPPPGYEQHVPPSDQATLVHDDMHPRSHTPVSRTSSTHMSPMLGGVPPPHAGWSNPSGQPGYVERPEPTIPNIEPSRRLHSSRPVANKRFSFADVAEEFQPVAASYRSGASPRDQTRLGQAFGEIPPIGSPPIGRSHPGASPSQHSMNQAWSPVQPNARHSSGMSATSGATPEFSRRASSGVSQNSGSTPQRQSYYNDQRSGSIGQVSANQPPPGWADYGGYYIPQQRTASPHAAYRQSSSEIRPGQQSRRSSQDPYQSNSAQHSRQGSLYMPADNGNTTASQYPSTDQAYGYSPSKRGHSEVHSPMMAGTDLQAPRSPTQQQTTDHNEWVRREYEKKQREIVAQQNQSQGPSRSHNEVGGGYDTELYESTYRQPRRSLERPKVNTEQRAQSSNQQSQMRSTSYPGQEWTPPGIEQGNYEWE</sequence>
<feature type="compositionally biased region" description="Basic and acidic residues" evidence="1">
    <location>
        <begin position="2312"/>
        <end position="2327"/>
    </location>
</feature>
<feature type="compositionally biased region" description="Low complexity" evidence="1">
    <location>
        <begin position="217"/>
        <end position="230"/>
    </location>
</feature>
<feature type="compositionally biased region" description="Basic and acidic residues" evidence="1">
    <location>
        <begin position="1404"/>
        <end position="1415"/>
    </location>
</feature>
<feature type="compositionally biased region" description="Polar residues" evidence="1">
    <location>
        <begin position="965"/>
        <end position="975"/>
    </location>
</feature>
<evidence type="ECO:0000313" key="3">
    <source>
        <dbReference type="Proteomes" id="UP000799439"/>
    </source>
</evidence>
<feature type="compositionally biased region" description="Basic and acidic residues" evidence="1">
    <location>
        <begin position="683"/>
        <end position="693"/>
    </location>
</feature>
<feature type="compositionally biased region" description="Polar residues" evidence="1">
    <location>
        <begin position="2127"/>
        <end position="2156"/>
    </location>
</feature>
<feature type="compositionally biased region" description="Basic and acidic residues" evidence="1">
    <location>
        <begin position="2363"/>
        <end position="2372"/>
    </location>
</feature>
<feature type="compositionally biased region" description="Polar residues" evidence="1">
    <location>
        <begin position="929"/>
        <end position="948"/>
    </location>
</feature>
<dbReference type="EMBL" id="ML996089">
    <property type="protein sequence ID" value="KAF2150456.1"/>
    <property type="molecule type" value="Genomic_DNA"/>
</dbReference>
<feature type="compositionally biased region" description="Basic and acidic residues" evidence="1">
    <location>
        <begin position="202"/>
        <end position="216"/>
    </location>
</feature>
<reference evidence="2" key="1">
    <citation type="journal article" date="2020" name="Stud. Mycol.">
        <title>101 Dothideomycetes genomes: a test case for predicting lifestyles and emergence of pathogens.</title>
        <authorList>
            <person name="Haridas S."/>
            <person name="Albert R."/>
            <person name="Binder M."/>
            <person name="Bloem J."/>
            <person name="Labutti K."/>
            <person name="Salamov A."/>
            <person name="Andreopoulos B."/>
            <person name="Baker S."/>
            <person name="Barry K."/>
            <person name="Bills G."/>
            <person name="Bluhm B."/>
            <person name="Cannon C."/>
            <person name="Castanera R."/>
            <person name="Culley D."/>
            <person name="Daum C."/>
            <person name="Ezra D."/>
            <person name="Gonzalez J."/>
            <person name="Henrissat B."/>
            <person name="Kuo A."/>
            <person name="Liang C."/>
            <person name="Lipzen A."/>
            <person name="Lutzoni F."/>
            <person name="Magnuson J."/>
            <person name="Mondo S."/>
            <person name="Nolan M."/>
            <person name="Ohm R."/>
            <person name="Pangilinan J."/>
            <person name="Park H.-J."/>
            <person name="Ramirez L."/>
            <person name="Alfaro M."/>
            <person name="Sun H."/>
            <person name="Tritt A."/>
            <person name="Yoshinaga Y."/>
            <person name="Zwiers L.-H."/>
            <person name="Turgeon B."/>
            <person name="Goodwin S."/>
            <person name="Spatafora J."/>
            <person name="Crous P."/>
            <person name="Grigoriev I."/>
        </authorList>
    </citation>
    <scope>NUCLEOTIDE SEQUENCE</scope>
    <source>
        <strain evidence="2">CBS 260.36</strain>
    </source>
</reference>
<accession>A0A9P4IXN3</accession>
<feature type="compositionally biased region" description="Basic and acidic residues" evidence="1">
    <location>
        <begin position="84"/>
        <end position="94"/>
    </location>
</feature>
<feature type="region of interest" description="Disordered" evidence="1">
    <location>
        <begin position="1"/>
        <end position="436"/>
    </location>
</feature>
<evidence type="ECO:0000313" key="2">
    <source>
        <dbReference type="EMBL" id="KAF2150456.1"/>
    </source>
</evidence>
<feature type="compositionally biased region" description="Polar residues" evidence="1">
    <location>
        <begin position="518"/>
        <end position="537"/>
    </location>
</feature>
<feature type="compositionally biased region" description="Polar residues" evidence="1">
    <location>
        <begin position="1567"/>
        <end position="1579"/>
    </location>
</feature>
<feature type="compositionally biased region" description="Polar residues" evidence="1">
    <location>
        <begin position="2330"/>
        <end position="2340"/>
    </location>
</feature>
<feature type="region of interest" description="Disordered" evidence="1">
    <location>
        <begin position="1612"/>
        <end position="1643"/>
    </location>
</feature>
<feature type="region of interest" description="Disordered" evidence="1">
    <location>
        <begin position="1507"/>
        <end position="1598"/>
    </location>
</feature>
<feature type="compositionally biased region" description="Polar residues" evidence="1">
    <location>
        <begin position="2163"/>
        <end position="2196"/>
    </location>
</feature>
<dbReference type="Proteomes" id="UP000799439">
    <property type="component" value="Unassembled WGS sequence"/>
</dbReference>
<feature type="compositionally biased region" description="Polar residues" evidence="1">
    <location>
        <begin position="2373"/>
        <end position="2391"/>
    </location>
</feature>
<feature type="compositionally biased region" description="Polar residues" evidence="1">
    <location>
        <begin position="562"/>
        <end position="575"/>
    </location>
</feature>
<feature type="region of interest" description="Disordered" evidence="1">
    <location>
        <begin position="478"/>
        <end position="659"/>
    </location>
</feature>
<feature type="compositionally biased region" description="Polar residues" evidence="1">
    <location>
        <begin position="1705"/>
        <end position="1714"/>
    </location>
</feature>
<feature type="compositionally biased region" description="Low complexity" evidence="1">
    <location>
        <begin position="1267"/>
        <end position="1278"/>
    </location>
</feature>
<feature type="compositionally biased region" description="Basic and acidic residues" evidence="1">
    <location>
        <begin position="1179"/>
        <end position="1188"/>
    </location>
</feature>
<feature type="compositionally biased region" description="Polar residues" evidence="1">
    <location>
        <begin position="1871"/>
        <end position="1888"/>
    </location>
</feature>
<evidence type="ECO:0000256" key="1">
    <source>
        <dbReference type="SAM" id="MobiDB-lite"/>
    </source>
</evidence>
<feature type="compositionally biased region" description="Polar residues" evidence="1">
    <location>
        <begin position="1214"/>
        <end position="1245"/>
    </location>
</feature>
<feature type="compositionally biased region" description="Polar residues" evidence="1">
    <location>
        <begin position="262"/>
        <end position="274"/>
    </location>
</feature>
<feature type="compositionally biased region" description="Polar residues" evidence="1">
    <location>
        <begin position="1448"/>
        <end position="1457"/>
    </location>
</feature>
<feature type="compositionally biased region" description="Basic and acidic residues" evidence="1">
    <location>
        <begin position="897"/>
        <end position="908"/>
    </location>
</feature>
<feature type="compositionally biased region" description="Polar residues" evidence="1">
    <location>
        <begin position="368"/>
        <end position="384"/>
    </location>
</feature>
<organism evidence="2 3">
    <name type="scientific">Myriangium duriaei CBS 260.36</name>
    <dbReference type="NCBI Taxonomy" id="1168546"/>
    <lineage>
        <taxon>Eukaryota</taxon>
        <taxon>Fungi</taxon>
        <taxon>Dikarya</taxon>
        <taxon>Ascomycota</taxon>
        <taxon>Pezizomycotina</taxon>
        <taxon>Dothideomycetes</taxon>
        <taxon>Dothideomycetidae</taxon>
        <taxon>Myriangiales</taxon>
        <taxon>Myriangiaceae</taxon>
        <taxon>Myriangium</taxon>
    </lineage>
</organism>
<feature type="compositionally biased region" description="Basic and acidic residues" evidence="1">
    <location>
        <begin position="953"/>
        <end position="964"/>
    </location>
</feature>
<feature type="compositionally biased region" description="Polar residues" evidence="1">
    <location>
        <begin position="298"/>
        <end position="326"/>
    </location>
</feature>
<protein>
    <recommendedName>
        <fullName evidence="4">SWI-SNF chromatin-remodeling complex protein</fullName>
    </recommendedName>
</protein>
<feature type="compositionally biased region" description="Polar residues" evidence="1">
    <location>
        <begin position="166"/>
        <end position="175"/>
    </location>
</feature>
<feature type="compositionally biased region" description="Basic and acidic residues" evidence="1">
    <location>
        <begin position="42"/>
        <end position="51"/>
    </location>
</feature>
<feature type="region of interest" description="Disordered" evidence="1">
    <location>
        <begin position="677"/>
        <end position="710"/>
    </location>
</feature>
<feature type="compositionally biased region" description="Polar residues" evidence="1">
    <location>
        <begin position="858"/>
        <end position="870"/>
    </location>
</feature>
<feature type="compositionally biased region" description="Low complexity" evidence="1">
    <location>
        <begin position="20"/>
        <end position="30"/>
    </location>
</feature>
<feature type="compositionally biased region" description="Basic and acidic residues" evidence="1">
    <location>
        <begin position="1430"/>
        <end position="1447"/>
    </location>
</feature>
<comment type="caution">
    <text evidence="2">The sequence shown here is derived from an EMBL/GenBank/DDBJ whole genome shotgun (WGS) entry which is preliminary data.</text>
</comment>
<feature type="compositionally biased region" description="Basic and acidic residues" evidence="1">
    <location>
        <begin position="1282"/>
        <end position="1293"/>
    </location>
</feature>
<feature type="compositionally biased region" description="Low complexity" evidence="1">
    <location>
        <begin position="248"/>
        <end position="261"/>
    </location>
</feature>
<feature type="compositionally biased region" description="Polar residues" evidence="1">
    <location>
        <begin position="2015"/>
        <end position="2025"/>
    </location>
</feature>
<feature type="compositionally biased region" description="Polar residues" evidence="1">
    <location>
        <begin position="1819"/>
        <end position="1835"/>
    </location>
</feature>
<feature type="compositionally biased region" description="Polar residues" evidence="1">
    <location>
        <begin position="2262"/>
        <end position="2275"/>
    </location>
</feature>
<feature type="compositionally biased region" description="Acidic residues" evidence="1">
    <location>
        <begin position="52"/>
        <end position="67"/>
    </location>
</feature>
<feature type="compositionally biased region" description="Basic and acidic residues" evidence="1">
    <location>
        <begin position="779"/>
        <end position="788"/>
    </location>
</feature>
<feature type="compositionally biased region" description="Basic and acidic residues" evidence="1">
    <location>
        <begin position="739"/>
        <end position="763"/>
    </location>
</feature>
<feature type="region of interest" description="Disordered" evidence="1">
    <location>
        <begin position="1147"/>
        <end position="1342"/>
    </location>
</feature>
<feature type="compositionally biased region" description="Basic and acidic residues" evidence="1">
    <location>
        <begin position="501"/>
        <end position="517"/>
    </location>
</feature>
<feature type="compositionally biased region" description="Low complexity" evidence="1">
    <location>
        <begin position="1168"/>
        <end position="1178"/>
    </location>
</feature>
<feature type="region of interest" description="Disordered" evidence="1">
    <location>
        <begin position="2090"/>
        <end position="2408"/>
    </location>
</feature>
<gene>
    <name evidence="2" type="ORF">K461DRAFT_280459</name>
</gene>
<feature type="region of interest" description="Disordered" evidence="1">
    <location>
        <begin position="1390"/>
        <end position="1474"/>
    </location>
</feature>
<feature type="compositionally biased region" description="Polar residues" evidence="1">
    <location>
        <begin position="1464"/>
        <end position="1474"/>
    </location>
</feature>
<evidence type="ECO:0008006" key="4">
    <source>
        <dbReference type="Google" id="ProtNLM"/>
    </source>
</evidence>
<feature type="compositionally biased region" description="Polar residues" evidence="1">
    <location>
        <begin position="2223"/>
        <end position="2254"/>
    </location>
</feature>
<feature type="compositionally biased region" description="Polar residues" evidence="1">
    <location>
        <begin position="1512"/>
        <end position="1534"/>
    </location>
</feature>
<feature type="compositionally biased region" description="Low complexity" evidence="1">
    <location>
        <begin position="1076"/>
        <end position="1090"/>
    </location>
</feature>
<feature type="compositionally biased region" description="Basic residues" evidence="1">
    <location>
        <begin position="1905"/>
        <end position="1915"/>
    </location>
</feature>
<feature type="compositionally biased region" description="Polar residues" evidence="1">
    <location>
        <begin position="791"/>
        <end position="800"/>
    </location>
</feature>
<feature type="compositionally biased region" description="Basic and acidic residues" evidence="1">
    <location>
        <begin position="1319"/>
        <end position="1329"/>
    </location>
</feature>
<feature type="compositionally biased region" description="Polar residues" evidence="1">
    <location>
        <begin position="595"/>
        <end position="607"/>
    </location>
</feature>
<feature type="compositionally biased region" description="Low complexity" evidence="1">
    <location>
        <begin position="344"/>
        <end position="361"/>
    </location>
</feature>
<feature type="compositionally biased region" description="Basic and acidic residues" evidence="1">
    <location>
        <begin position="810"/>
        <end position="824"/>
    </location>
</feature>
<feature type="region of interest" description="Disordered" evidence="1">
    <location>
        <begin position="1763"/>
        <end position="1796"/>
    </location>
</feature>
<feature type="region of interest" description="Disordered" evidence="1">
    <location>
        <begin position="725"/>
        <end position="994"/>
    </location>
</feature>
<feature type="region of interest" description="Disordered" evidence="1">
    <location>
        <begin position="1819"/>
        <end position="2070"/>
    </location>
</feature>
<feature type="compositionally biased region" description="Low complexity" evidence="1">
    <location>
        <begin position="478"/>
        <end position="491"/>
    </location>
</feature>